<dbReference type="HOGENOM" id="CLU_007676_0_0_1"/>
<evidence type="ECO:0000256" key="1">
    <source>
        <dbReference type="ARBA" id="ARBA00004477"/>
    </source>
</evidence>
<feature type="transmembrane region" description="Helical" evidence="12">
    <location>
        <begin position="6"/>
        <end position="25"/>
    </location>
</feature>
<dbReference type="EC" id="2.-.-.-" evidence="12"/>
<evidence type="ECO:0000256" key="5">
    <source>
        <dbReference type="ARBA" id="ARBA00022502"/>
    </source>
</evidence>
<evidence type="ECO:0000256" key="11">
    <source>
        <dbReference type="ARBA" id="ARBA00023180"/>
    </source>
</evidence>
<evidence type="ECO:0000256" key="12">
    <source>
        <dbReference type="RuleBase" id="RU367138"/>
    </source>
</evidence>
<comment type="subcellular location">
    <subcellularLocation>
        <location evidence="1 12">Endoplasmic reticulum membrane</location>
        <topology evidence="1 12">Multi-pass membrane protein</topology>
    </subcellularLocation>
</comment>
<feature type="transmembrane region" description="Helical" evidence="12">
    <location>
        <begin position="694"/>
        <end position="717"/>
    </location>
</feature>
<keyword evidence="10 12" id="KW-0472">Membrane</keyword>
<dbReference type="eggNOG" id="KOG2124">
    <property type="taxonomic scope" value="Eukaryota"/>
</dbReference>
<dbReference type="PANTHER" id="PTHR12250">
    <property type="entry name" value="PHOSPHATIDYLINOSITOL GLYCAN, CLASS N"/>
    <property type="match status" value="1"/>
</dbReference>
<evidence type="ECO:0000256" key="8">
    <source>
        <dbReference type="ARBA" id="ARBA00022824"/>
    </source>
</evidence>
<dbReference type="InterPro" id="IPR007070">
    <property type="entry name" value="GPI_EtnP_transferase_1"/>
</dbReference>
<feature type="transmembrane region" description="Helical" evidence="12">
    <location>
        <begin position="545"/>
        <end position="568"/>
    </location>
</feature>
<reference evidence="14 15" key="1">
    <citation type="journal article" date="2007" name="Nature">
        <title>Evolution of genes and genomes on the Drosophila phylogeny.</title>
        <authorList>
            <consortium name="Drosophila 12 Genomes Consortium"/>
            <person name="Clark A.G."/>
            <person name="Eisen M.B."/>
            <person name="Smith D.R."/>
            <person name="Bergman C.M."/>
            <person name="Oliver B."/>
            <person name="Markow T.A."/>
            <person name="Kaufman T.C."/>
            <person name="Kellis M."/>
            <person name="Gelbart W."/>
            <person name="Iyer V.N."/>
            <person name="Pollard D.A."/>
            <person name="Sackton T.B."/>
            <person name="Larracuente A.M."/>
            <person name="Singh N.D."/>
            <person name="Abad J.P."/>
            <person name="Abt D.N."/>
            <person name="Adryan B."/>
            <person name="Aguade M."/>
            <person name="Akashi H."/>
            <person name="Anderson W.W."/>
            <person name="Aquadro C.F."/>
            <person name="Ardell D.H."/>
            <person name="Arguello R."/>
            <person name="Artieri C.G."/>
            <person name="Barbash D.A."/>
            <person name="Barker D."/>
            <person name="Barsanti P."/>
            <person name="Batterham P."/>
            <person name="Batzoglou S."/>
            <person name="Begun D."/>
            <person name="Bhutkar A."/>
            <person name="Blanco E."/>
            <person name="Bosak S.A."/>
            <person name="Bradley R.K."/>
            <person name="Brand A.D."/>
            <person name="Brent M.R."/>
            <person name="Brooks A.N."/>
            <person name="Brown R.H."/>
            <person name="Butlin R.K."/>
            <person name="Caggese C."/>
            <person name="Calvi B.R."/>
            <person name="Bernardo de Carvalho A."/>
            <person name="Caspi A."/>
            <person name="Castrezana S."/>
            <person name="Celniker S.E."/>
            <person name="Chang J.L."/>
            <person name="Chapple C."/>
            <person name="Chatterji S."/>
            <person name="Chinwalla A."/>
            <person name="Civetta A."/>
            <person name="Clifton S.W."/>
            <person name="Comeron J.M."/>
            <person name="Costello J.C."/>
            <person name="Coyne J.A."/>
            <person name="Daub J."/>
            <person name="David R.G."/>
            <person name="Delcher A.L."/>
            <person name="Delehaunty K."/>
            <person name="Do C.B."/>
            <person name="Ebling H."/>
            <person name="Edwards K."/>
            <person name="Eickbush T."/>
            <person name="Evans J.D."/>
            <person name="Filipski A."/>
            <person name="Findeiss S."/>
            <person name="Freyhult E."/>
            <person name="Fulton L."/>
            <person name="Fulton R."/>
            <person name="Garcia A.C."/>
            <person name="Gardiner A."/>
            <person name="Garfield D.A."/>
            <person name="Garvin B.E."/>
            <person name="Gibson G."/>
            <person name="Gilbert D."/>
            <person name="Gnerre S."/>
            <person name="Godfrey J."/>
            <person name="Good R."/>
            <person name="Gotea V."/>
            <person name="Gravely B."/>
            <person name="Greenberg A.J."/>
            <person name="Griffiths-Jones S."/>
            <person name="Gross S."/>
            <person name="Guigo R."/>
            <person name="Gustafson E.A."/>
            <person name="Haerty W."/>
            <person name="Hahn M.W."/>
            <person name="Halligan D.L."/>
            <person name="Halpern A.L."/>
            <person name="Halter G.M."/>
            <person name="Han M.V."/>
            <person name="Heger A."/>
            <person name="Hillier L."/>
            <person name="Hinrichs A.S."/>
            <person name="Holmes I."/>
            <person name="Hoskins R.A."/>
            <person name="Hubisz M.J."/>
            <person name="Hultmark D."/>
            <person name="Huntley M.A."/>
            <person name="Jaffe D.B."/>
            <person name="Jagadeeshan S."/>
            <person name="Jeck W.R."/>
            <person name="Johnson J."/>
            <person name="Jones C.D."/>
            <person name="Jordan W.C."/>
            <person name="Karpen G.H."/>
            <person name="Kataoka E."/>
            <person name="Keightley P.D."/>
            <person name="Kheradpour P."/>
            <person name="Kirkness E.F."/>
            <person name="Koerich L.B."/>
            <person name="Kristiansen K."/>
            <person name="Kudrna D."/>
            <person name="Kulathinal R.J."/>
            <person name="Kumar S."/>
            <person name="Kwok R."/>
            <person name="Lander E."/>
            <person name="Langley C.H."/>
            <person name="Lapoint R."/>
            <person name="Lazzaro B.P."/>
            <person name="Lee S.J."/>
            <person name="Levesque L."/>
            <person name="Li R."/>
            <person name="Lin C.F."/>
            <person name="Lin M.F."/>
            <person name="Lindblad-Toh K."/>
            <person name="Llopart A."/>
            <person name="Long M."/>
            <person name="Low L."/>
            <person name="Lozovsky E."/>
            <person name="Lu J."/>
            <person name="Luo M."/>
            <person name="Machado C.A."/>
            <person name="Makalowski W."/>
            <person name="Marzo M."/>
            <person name="Matsuda M."/>
            <person name="Matzkin L."/>
            <person name="McAllister B."/>
            <person name="McBride C.S."/>
            <person name="McKernan B."/>
            <person name="McKernan K."/>
            <person name="Mendez-Lago M."/>
            <person name="Minx P."/>
            <person name="Mollenhauer M.U."/>
            <person name="Montooth K."/>
            <person name="Mount S.M."/>
            <person name="Mu X."/>
            <person name="Myers E."/>
            <person name="Negre B."/>
            <person name="Newfeld S."/>
            <person name="Nielsen R."/>
            <person name="Noor M.A."/>
            <person name="O'Grady P."/>
            <person name="Pachter L."/>
            <person name="Papaceit M."/>
            <person name="Parisi M.J."/>
            <person name="Parisi M."/>
            <person name="Parts L."/>
            <person name="Pedersen J.S."/>
            <person name="Pesole G."/>
            <person name="Phillippy A.M."/>
            <person name="Ponting C.P."/>
            <person name="Pop M."/>
            <person name="Porcelli D."/>
            <person name="Powell J.R."/>
            <person name="Prohaska S."/>
            <person name="Pruitt K."/>
            <person name="Puig M."/>
            <person name="Quesneville H."/>
            <person name="Ram K.R."/>
            <person name="Rand D."/>
            <person name="Rasmussen M.D."/>
            <person name="Reed L.K."/>
            <person name="Reenan R."/>
            <person name="Reily A."/>
            <person name="Remington K.A."/>
            <person name="Rieger T.T."/>
            <person name="Ritchie M.G."/>
            <person name="Robin C."/>
            <person name="Rogers Y.H."/>
            <person name="Rohde C."/>
            <person name="Rozas J."/>
            <person name="Rubenfield M.J."/>
            <person name="Ruiz A."/>
            <person name="Russo S."/>
            <person name="Salzberg S.L."/>
            <person name="Sanchez-Gracia A."/>
            <person name="Saranga D.J."/>
            <person name="Sato H."/>
            <person name="Schaeffer S.W."/>
            <person name="Schatz M.C."/>
            <person name="Schlenke T."/>
            <person name="Schwartz R."/>
            <person name="Segarra C."/>
            <person name="Singh R.S."/>
            <person name="Sirot L."/>
            <person name="Sirota M."/>
            <person name="Sisneros N.B."/>
            <person name="Smith C.D."/>
            <person name="Smith T.F."/>
            <person name="Spieth J."/>
            <person name="Stage D.E."/>
            <person name="Stark A."/>
            <person name="Stephan W."/>
            <person name="Strausberg R.L."/>
            <person name="Strempel S."/>
            <person name="Sturgill D."/>
            <person name="Sutton G."/>
            <person name="Sutton G.G."/>
            <person name="Tao W."/>
            <person name="Teichmann S."/>
            <person name="Tobari Y.N."/>
            <person name="Tomimura Y."/>
            <person name="Tsolas J.M."/>
            <person name="Valente V.L."/>
            <person name="Venter E."/>
            <person name="Venter J.C."/>
            <person name="Vicario S."/>
            <person name="Vieira F.G."/>
            <person name="Vilella A.J."/>
            <person name="Villasante A."/>
            <person name="Walenz B."/>
            <person name="Wang J."/>
            <person name="Wasserman M."/>
            <person name="Watts T."/>
            <person name="Wilson D."/>
            <person name="Wilson R.K."/>
            <person name="Wing R.A."/>
            <person name="Wolfner M.F."/>
            <person name="Wong A."/>
            <person name="Wong G.K."/>
            <person name="Wu C.I."/>
            <person name="Wu G."/>
            <person name="Yamamoto D."/>
            <person name="Yang H.P."/>
            <person name="Yang S.P."/>
            <person name="Yorke J.A."/>
            <person name="Yoshida K."/>
            <person name="Zdobnov E."/>
            <person name="Zhang P."/>
            <person name="Zhang Y."/>
            <person name="Zimin A.V."/>
            <person name="Baldwin J."/>
            <person name="Abdouelleil A."/>
            <person name="Abdulkadir J."/>
            <person name="Abebe A."/>
            <person name="Abera B."/>
            <person name="Abreu J."/>
            <person name="Acer S.C."/>
            <person name="Aftuck L."/>
            <person name="Alexander A."/>
            <person name="An P."/>
            <person name="Anderson E."/>
            <person name="Anderson S."/>
            <person name="Arachi H."/>
            <person name="Azer M."/>
            <person name="Bachantsang P."/>
            <person name="Barry A."/>
            <person name="Bayul T."/>
            <person name="Berlin A."/>
            <person name="Bessette D."/>
            <person name="Bloom T."/>
            <person name="Blye J."/>
            <person name="Boguslavskiy L."/>
            <person name="Bonnet C."/>
            <person name="Boukhgalter B."/>
            <person name="Bourzgui I."/>
            <person name="Brown A."/>
            <person name="Cahill P."/>
            <person name="Channer S."/>
            <person name="Cheshatsang Y."/>
            <person name="Chuda L."/>
            <person name="Citroen M."/>
            <person name="Collymore A."/>
            <person name="Cooke P."/>
            <person name="Costello M."/>
            <person name="D'Aco K."/>
            <person name="Daza R."/>
            <person name="De Haan G."/>
            <person name="DeGray S."/>
            <person name="DeMaso C."/>
            <person name="Dhargay N."/>
            <person name="Dooley K."/>
            <person name="Dooley E."/>
            <person name="Doricent M."/>
            <person name="Dorje P."/>
            <person name="Dorjee K."/>
            <person name="Dupes A."/>
            <person name="Elong R."/>
            <person name="Falk J."/>
            <person name="Farina A."/>
            <person name="Faro S."/>
            <person name="Ferguson D."/>
            <person name="Fisher S."/>
            <person name="Foley C.D."/>
            <person name="Franke A."/>
            <person name="Friedrich D."/>
            <person name="Gadbois L."/>
            <person name="Gearin G."/>
            <person name="Gearin C.R."/>
            <person name="Giannoukos G."/>
            <person name="Goode T."/>
            <person name="Graham J."/>
            <person name="Grandbois E."/>
            <person name="Grewal S."/>
            <person name="Gyaltsen K."/>
            <person name="Hafez N."/>
            <person name="Hagos B."/>
            <person name="Hall J."/>
            <person name="Henson C."/>
            <person name="Hollinger A."/>
            <person name="Honan T."/>
            <person name="Huard M.D."/>
            <person name="Hughes L."/>
            <person name="Hurhula B."/>
            <person name="Husby M.E."/>
            <person name="Kamat A."/>
            <person name="Kanga B."/>
            <person name="Kashin S."/>
            <person name="Khazanovich D."/>
            <person name="Kisner P."/>
            <person name="Lance K."/>
            <person name="Lara M."/>
            <person name="Lee W."/>
            <person name="Lennon N."/>
            <person name="Letendre F."/>
            <person name="LeVine R."/>
            <person name="Lipovsky A."/>
            <person name="Liu X."/>
            <person name="Liu J."/>
            <person name="Liu S."/>
            <person name="Lokyitsang T."/>
            <person name="Lokyitsang Y."/>
            <person name="Lubonja R."/>
            <person name="Lui A."/>
            <person name="MacDonald P."/>
            <person name="Magnisalis V."/>
            <person name="Maru K."/>
            <person name="Matthews C."/>
            <person name="McCusker W."/>
            <person name="McDonough S."/>
            <person name="Mehta T."/>
            <person name="Meldrim J."/>
            <person name="Meneus L."/>
            <person name="Mihai O."/>
            <person name="Mihalev A."/>
            <person name="Mihova T."/>
            <person name="Mittelman R."/>
            <person name="Mlenga V."/>
            <person name="Montmayeur A."/>
            <person name="Mulrain L."/>
            <person name="Navidi A."/>
            <person name="Naylor J."/>
            <person name="Negash T."/>
            <person name="Nguyen T."/>
            <person name="Nguyen N."/>
            <person name="Nicol R."/>
            <person name="Norbu C."/>
            <person name="Norbu N."/>
            <person name="Novod N."/>
            <person name="O'Neill B."/>
            <person name="Osman S."/>
            <person name="Markiewicz E."/>
            <person name="Oyono O.L."/>
            <person name="Patti C."/>
            <person name="Phunkhang P."/>
            <person name="Pierre F."/>
            <person name="Priest M."/>
            <person name="Raghuraman S."/>
            <person name="Rege F."/>
            <person name="Reyes R."/>
            <person name="Rise C."/>
            <person name="Rogov P."/>
            <person name="Ross K."/>
            <person name="Ryan E."/>
            <person name="Settipalli S."/>
            <person name="Shea T."/>
            <person name="Sherpa N."/>
            <person name="Shi L."/>
            <person name="Shih D."/>
            <person name="Sparrow T."/>
            <person name="Spaulding J."/>
            <person name="Stalker J."/>
            <person name="Stange-Thomann N."/>
            <person name="Stavropoulos S."/>
            <person name="Stone C."/>
            <person name="Strader C."/>
            <person name="Tesfaye S."/>
            <person name="Thomson T."/>
            <person name="Thoulutsang Y."/>
            <person name="Thoulutsang D."/>
            <person name="Topham K."/>
            <person name="Topping I."/>
            <person name="Tsamla T."/>
            <person name="Vassiliev H."/>
            <person name="Vo A."/>
            <person name="Wangchuk T."/>
            <person name="Wangdi T."/>
            <person name="Weiand M."/>
            <person name="Wilkinson J."/>
            <person name="Wilson A."/>
            <person name="Yadav S."/>
            <person name="Young G."/>
            <person name="Yu Q."/>
            <person name="Zembek L."/>
            <person name="Zhong D."/>
            <person name="Zimmer A."/>
            <person name="Zwirko Z."/>
            <person name="Jaffe D.B."/>
            <person name="Alvarez P."/>
            <person name="Brockman W."/>
            <person name="Butler J."/>
            <person name="Chin C."/>
            <person name="Gnerre S."/>
            <person name="Grabherr M."/>
            <person name="Kleber M."/>
            <person name="Mauceli E."/>
            <person name="MacCallum I."/>
        </authorList>
    </citation>
    <scope>NUCLEOTIDE SEQUENCE [LARGE SCALE GENOMIC DNA]</scope>
    <source>
        <strain evidence="15">Tucson 15287-2541.00</strain>
    </source>
</reference>
<feature type="transmembrane region" description="Helical" evidence="12">
    <location>
        <begin position="409"/>
        <end position="425"/>
    </location>
</feature>
<feature type="transmembrane region" description="Helical" evidence="12">
    <location>
        <begin position="469"/>
        <end position="488"/>
    </location>
</feature>
<dbReference type="GO" id="GO:0005789">
    <property type="term" value="C:endoplasmic reticulum membrane"/>
    <property type="evidence" value="ECO:0007669"/>
    <property type="project" value="UniProtKB-SubCell"/>
</dbReference>
<dbReference type="GO" id="GO:0051377">
    <property type="term" value="F:mannose-ethanolamine phosphotransferase activity"/>
    <property type="evidence" value="ECO:0007669"/>
    <property type="project" value="UniProtKB-UniRule"/>
</dbReference>
<evidence type="ECO:0000313" key="15">
    <source>
        <dbReference type="Proteomes" id="UP000001070"/>
    </source>
</evidence>
<feature type="transmembrane region" description="Helical" evidence="12">
    <location>
        <begin position="801"/>
        <end position="825"/>
    </location>
</feature>
<dbReference type="AlphaFoldDB" id="B4JSW2"/>
<dbReference type="Gene3D" id="3.40.720.10">
    <property type="entry name" value="Alkaline Phosphatase, subunit A"/>
    <property type="match status" value="1"/>
</dbReference>
<dbReference type="InterPro" id="IPR017852">
    <property type="entry name" value="GPI_EtnP_transferase_1_C"/>
</dbReference>
<evidence type="ECO:0000256" key="7">
    <source>
        <dbReference type="ARBA" id="ARBA00022692"/>
    </source>
</evidence>
<dbReference type="EMBL" id="CH916373">
    <property type="protein sequence ID" value="EDV94852.1"/>
    <property type="molecule type" value="Genomic_DNA"/>
</dbReference>
<keyword evidence="15" id="KW-1185">Reference proteome</keyword>
<gene>
    <name evidence="14" type="primary">Dgri\GH23082</name>
    <name evidence="14" type="ORF">Dgri_GH23082</name>
</gene>
<feature type="transmembrane region" description="Helical" evidence="12">
    <location>
        <begin position="729"/>
        <end position="757"/>
    </location>
</feature>
<feature type="transmembrane region" description="Helical" evidence="12">
    <location>
        <begin position="769"/>
        <end position="789"/>
    </location>
</feature>
<dbReference type="SUPFAM" id="SSF53649">
    <property type="entry name" value="Alkaline phosphatase-like"/>
    <property type="match status" value="1"/>
</dbReference>
<sequence length="845" mass="97853">MCGFGYGYALVVQLLLLCSVYVIYFQSTLMSDLKPQQTLLKQPPANRLVVFLTHGLSAKSFFEYRCRNLPDLRKIFLKQGQVGISHSPAVTTFRSAQVSIFSGCYEDALAPVHGVAFDTIFNRSMRSYAWAPGELLQYFPAIYKMKTLPNEISNWAEDSSKLDEWSFKAVVDFLDSEAPQLQHLRGLVFIIQLLGLQVSNGIKMFHENLNYTQRGIWTTYKRFLQAFPDRRTAFLLISHHGKPVWGFPASKSKQELETPFLLWGAGVSNSNSRLGRTFVANEQQQRLPLHVLEPVQLTPLMSGLLGLPPPVNNRGQQPAGLLNASSHEAHAMYTNMLQLLEQALQARRHHRRGFLNNLMPNYWMNCGQLDKLIATGNLLWYQRRFLLLKEYSEDVMPLLLQCIMYYEHYYRRILLLASAFAYLGWLHQLRCLSGQAGRTSSRQLLLAKSLLRLLILLIFAFVLLQRVSWLNSGLLLLPGLIWTMALKTHEKSANIMSCRQLMWPIVLSLCCIAVFFDRRYISCCYMGFTCYNNRCIFIQRRSLNFYIWLMIVCCLTLVCWLPCSLGYWQRSLLLGNLILTLVRPFVCRTLHLACATHRQSLLCNGLVLFMAGLHLLCSSQPWMIHLIARAYLCYVFYPRSRQQALELIIFNLCTLYAMLCTSFESLVIQLLAMELQLALRLRQENEMEINQKQTMAMYIFMYSMYSFFVIGEIAAVYRFCYYIRITGFGYYSMLINGLLIALKLLLPVLLLLCIICVNCEIAWPHRREIFQRLLIMCNFMALIFLFRVRADGSWWEIRDRLIHLIVVQVLPFICLLLINLAHFMLGDSAKDLLELPKWNERLVNK</sequence>
<dbReference type="InParanoid" id="B4JSW2"/>
<organism evidence="15">
    <name type="scientific">Drosophila grimshawi</name>
    <name type="common">Hawaiian fruit fly</name>
    <name type="synonym">Idiomyia grimshawi</name>
    <dbReference type="NCBI Taxonomy" id="7222"/>
    <lineage>
        <taxon>Eukaryota</taxon>
        <taxon>Metazoa</taxon>
        <taxon>Ecdysozoa</taxon>
        <taxon>Arthropoda</taxon>
        <taxon>Hexapoda</taxon>
        <taxon>Insecta</taxon>
        <taxon>Pterygota</taxon>
        <taxon>Neoptera</taxon>
        <taxon>Endopterygota</taxon>
        <taxon>Diptera</taxon>
        <taxon>Brachycera</taxon>
        <taxon>Muscomorpha</taxon>
        <taxon>Ephydroidea</taxon>
        <taxon>Drosophilidae</taxon>
        <taxon>Drosophila</taxon>
        <taxon>Hawaiian Drosophila</taxon>
    </lineage>
</organism>
<accession>B4JSW2</accession>
<keyword evidence="5 12" id="KW-0337">GPI-anchor biosynthesis</keyword>
<keyword evidence="8 12" id="KW-0256">Endoplasmic reticulum</keyword>
<feature type="transmembrane region" description="Helical" evidence="12">
    <location>
        <begin position="648"/>
        <end position="673"/>
    </location>
</feature>
<evidence type="ECO:0000256" key="2">
    <source>
        <dbReference type="ARBA" id="ARBA00004687"/>
    </source>
</evidence>
<dbReference type="STRING" id="7222.B4JSW2"/>
<proteinExistence type="inferred from homology"/>
<evidence type="ECO:0000259" key="13">
    <source>
        <dbReference type="Pfam" id="PF04987"/>
    </source>
</evidence>
<dbReference type="PhylomeDB" id="B4JSW2"/>
<keyword evidence="6 12" id="KW-0808">Transferase</keyword>
<evidence type="ECO:0000256" key="10">
    <source>
        <dbReference type="ARBA" id="ARBA00023136"/>
    </source>
</evidence>
<dbReference type="OMA" id="ESPFFLW"/>
<evidence type="ECO:0000256" key="6">
    <source>
        <dbReference type="ARBA" id="ARBA00022679"/>
    </source>
</evidence>
<keyword evidence="11" id="KW-0325">Glycoprotein</keyword>
<evidence type="ECO:0000256" key="4">
    <source>
        <dbReference type="ARBA" id="ARBA00020831"/>
    </source>
</evidence>
<dbReference type="Proteomes" id="UP000001070">
    <property type="component" value="Unassembled WGS sequence"/>
</dbReference>
<dbReference type="InterPro" id="IPR017850">
    <property type="entry name" value="Alkaline_phosphatase_core_sf"/>
</dbReference>
<dbReference type="CDD" id="cd16020">
    <property type="entry name" value="GPI_EPT_1"/>
    <property type="match status" value="1"/>
</dbReference>
<dbReference type="InterPro" id="IPR037671">
    <property type="entry name" value="PIGN_N"/>
</dbReference>
<dbReference type="FunCoup" id="B4JSW2">
    <property type="interactions" value="1"/>
</dbReference>
<evidence type="ECO:0000256" key="9">
    <source>
        <dbReference type="ARBA" id="ARBA00022989"/>
    </source>
</evidence>
<keyword evidence="7 12" id="KW-0812">Transmembrane</keyword>
<evidence type="ECO:0000256" key="3">
    <source>
        <dbReference type="ARBA" id="ARBA00008400"/>
    </source>
</evidence>
<feature type="transmembrane region" description="Helical" evidence="12">
    <location>
        <begin position="445"/>
        <end position="464"/>
    </location>
</feature>
<evidence type="ECO:0000313" key="14">
    <source>
        <dbReference type="EMBL" id="EDV94852.1"/>
    </source>
</evidence>
<keyword evidence="9 12" id="KW-1133">Transmembrane helix</keyword>
<comment type="function">
    <text evidence="12">Ethanolamine phosphate transferase involved in glycosylphosphatidylinositol-anchor biosynthesis. Transfers ethanolamine phosphate to the first alpha-1,4-linked mannose of the glycosylphosphatidylinositol precursor of GPI-anchor.</text>
</comment>
<protein>
    <recommendedName>
        <fullName evidence="4 12">GPI ethanolamine phosphate transferase 1</fullName>
        <ecNumber evidence="12">2.-.-.-</ecNumber>
    </recommendedName>
</protein>
<comment type="pathway">
    <text evidence="2 12">Glycolipid biosynthesis; glycosylphosphatidylinositol-anchor biosynthesis.</text>
</comment>
<dbReference type="GO" id="GO:0006506">
    <property type="term" value="P:GPI anchor biosynthetic process"/>
    <property type="evidence" value="ECO:0007669"/>
    <property type="project" value="UniProtKB-UniPathway"/>
</dbReference>
<dbReference type="OrthoDB" id="7867799at2759"/>
<dbReference type="PANTHER" id="PTHR12250:SF0">
    <property type="entry name" value="GPI ETHANOLAMINE PHOSPHATE TRANSFERASE 1"/>
    <property type="match status" value="1"/>
</dbReference>
<feature type="transmembrane region" description="Helical" evidence="12">
    <location>
        <begin position="606"/>
        <end position="628"/>
    </location>
</feature>
<dbReference type="Pfam" id="PF04987">
    <property type="entry name" value="PigN"/>
    <property type="match status" value="1"/>
</dbReference>
<feature type="domain" description="GPI ethanolamine phosphate transferase 1 C-terminal" evidence="13">
    <location>
        <begin position="401"/>
        <end position="793"/>
    </location>
</feature>
<feature type="transmembrane region" description="Helical" evidence="12">
    <location>
        <begin position="500"/>
        <end position="516"/>
    </location>
</feature>
<dbReference type="UniPathway" id="UPA00196"/>
<name>B4JSW2_DROGR</name>
<comment type="similarity">
    <text evidence="3 12">Belongs to the PIGG/PIGN/PIGO family. PIGN subfamily.</text>
</comment>